<dbReference type="EMBL" id="SOFL01000047">
    <property type="protein sequence ID" value="TFB99040.1"/>
    <property type="molecule type" value="Genomic_DNA"/>
</dbReference>
<organism evidence="2 3">
    <name type="scientific">Cryobacterium adonitolivorans</name>
    <dbReference type="NCBI Taxonomy" id="1259189"/>
    <lineage>
        <taxon>Bacteria</taxon>
        <taxon>Bacillati</taxon>
        <taxon>Actinomycetota</taxon>
        <taxon>Actinomycetes</taxon>
        <taxon>Micrococcales</taxon>
        <taxon>Microbacteriaceae</taxon>
        <taxon>Cryobacterium</taxon>
    </lineage>
</organism>
<gene>
    <name evidence="2" type="ORF">E3O42_14655</name>
</gene>
<reference evidence="2 3" key="1">
    <citation type="submission" date="2019-03" db="EMBL/GenBank/DDBJ databases">
        <title>Genomics of glacier-inhabiting Cryobacterium strains.</title>
        <authorList>
            <person name="Liu Q."/>
            <person name="Xin Y.-H."/>
        </authorList>
    </citation>
    <scope>NUCLEOTIDE SEQUENCE [LARGE SCALE GENOMIC DNA]</scope>
    <source>
        <strain evidence="2 3">RHLS22-1</strain>
    </source>
</reference>
<accession>A0A4R8W3Y3</accession>
<dbReference type="AlphaFoldDB" id="A0A4R8W3Y3"/>
<evidence type="ECO:0000256" key="1">
    <source>
        <dbReference type="SAM" id="MobiDB-lite"/>
    </source>
</evidence>
<protein>
    <recommendedName>
        <fullName evidence="4">YdeI/OmpD-associated family protein</fullName>
    </recommendedName>
</protein>
<sequence length="250" mass="27628">MPPVLALVDRVDAVTLHAQRGGLLAHATRLLASRDLGTENTRSSGFSSRLAGYGGGVSDEAERVHPEDRAAWRAWLAENHTQRTGVWLVTWRQGSGMPVLGYEDAVLEALAVGWVDSKGGKVDDRRTMLYFAPRRPGSSWSRPNKQRIERLRADGLMRDAGEAAVRSAEADGSWTRLDEVEDLIVPPDLAAALAGYEGAHANWDAFPRSPRRAILEWIVQAKRPATRSARIRETAEAAARNERAHQRREP</sequence>
<dbReference type="OrthoDB" id="9796999at2"/>
<evidence type="ECO:0000313" key="3">
    <source>
        <dbReference type="Proteomes" id="UP000297907"/>
    </source>
</evidence>
<feature type="compositionally biased region" description="Basic and acidic residues" evidence="1">
    <location>
        <begin position="230"/>
        <end position="250"/>
    </location>
</feature>
<feature type="region of interest" description="Disordered" evidence="1">
    <location>
        <begin position="226"/>
        <end position="250"/>
    </location>
</feature>
<keyword evidence="3" id="KW-1185">Reference proteome</keyword>
<comment type="caution">
    <text evidence="2">The sequence shown here is derived from an EMBL/GenBank/DDBJ whole genome shotgun (WGS) entry which is preliminary data.</text>
</comment>
<evidence type="ECO:0000313" key="2">
    <source>
        <dbReference type="EMBL" id="TFB99040.1"/>
    </source>
</evidence>
<evidence type="ECO:0008006" key="4">
    <source>
        <dbReference type="Google" id="ProtNLM"/>
    </source>
</evidence>
<name>A0A4R8W3Y3_9MICO</name>
<dbReference type="Proteomes" id="UP000297907">
    <property type="component" value="Unassembled WGS sequence"/>
</dbReference>
<proteinExistence type="predicted"/>
<dbReference type="Pfam" id="PF13376">
    <property type="entry name" value="OmdA"/>
    <property type="match status" value="1"/>
</dbReference>